<proteinExistence type="predicted"/>
<evidence type="ECO:0000313" key="3">
    <source>
        <dbReference type="Proteomes" id="UP000533080"/>
    </source>
</evidence>
<dbReference type="Proteomes" id="UP000533080">
    <property type="component" value="Unassembled WGS sequence"/>
</dbReference>
<feature type="region of interest" description="Disordered" evidence="1">
    <location>
        <begin position="72"/>
        <end position="93"/>
    </location>
</feature>
<sequence>MPVGTGCPHASLVQLFAPATFHPARTPRGGPARTLAPRAGRRPGPTGESMKKTLLPKTFPMLALTMLGIAGCEPPPPDAASPTSARTQPQESLNGLSFNGLSFNGLSFNGLSFNGLSFNGLSSEAFNTWFQANPSLADMTMRYVVRCAVPAGQTRTYTEPALEQSYSWEGGLGLAPDWASGSPATLAEQQVVSACLAAHANRLGEELLISILGLDGAGAVIPYTAQELATHSRQESCFFGNLFNSEGVHVGAERAPLSPQESTSRACAGLLHDGTETLVPCAPMVYVGACTSHCALDSSGLYYETCTLGGVTYRPVTTRLSPTNVNVCGDSVCQATEQCGTSNRYDSCAQDCGPCP</sequence>
<evidence type="ECO:0000256" key="1">
    <source>
        <dbReference type="SAM" id="MobiDB-lite"/>
    </source>
</evidence>
<dbReference type="EMBL" id="JABFNT010000153">
    <property type="protein sequence ID" value="NOJ82933.1"/>
    <property type="molecule type" value="Genomic_DNA"/>
</dbReference>
<gene>
    <name evidence="2" type="ORF">HNV28_32235</name>
</gene>
<comment type="caution">
    <text evidence="2">The sequence shown here is derived from an EMBL/GenBank/DDBJ whole genome shotgun (WGS) entry which is preliminary data.</text>
</comment>
<feature type="region of interest" description="Disordered" evidence="1">
    <location>
        <begin position="21"/>
        <end position="53"/>
    </location>
</feature>
<organism evidence="2 3">
    <name type="scientific">Myxococcus xanthus</name>
    <dbReference type="NCBI Taxonomy" id="34"/>
    <lineage>
        <taxon>Bacteria</taxon>
        <taxon>Pseudomonadati</taxon>
        <taxon>Myxococcota</taxon>
        <taxon>Myxococcia</taxon>
        <taxon>Myxococcales</taxon>
        <taxon>Cystobacterineae</taxon>
        <taxon>Myxococcaceae</taxon>
        <taxon>Myxococcus</taxon>
    </lineage>
</organism>
<reference evidence="2 3" key="1">
    <citation type="submission" date="2020-05" db="EMBL/GenBank/DDBJ databases">
        <authorList>
            <person name="Whitworth D."/>
        </authorList>
    </citation>
    <scope>NUCLEOTIDE SEQUENCE [LARGE SCALE GENOMIC DNA]</scope>
    <source>
        <strain evidence="2 3">AM005</strain>
    </source>
</reference>
<protein>
    <submittedName>
        <fullName evidence="2">Uncharacterized protein</fullName>
    </submittedName>
</protein>
<evidence type="ECO:0000313" key="2">
    <source>
        <dbReference type="EMBL" id="NOJ82933.1"/>
    </source>
</evidence>
<name>A0A7Y4MVQ7_MYXXA</name>
<dbReference type="AlphaFoldDB" id="A0A7Y4MVQ7"/>
<accession>A0A7Y4MVQ7</accession>